<reference evidence="2" key="1">
    <citation type="journal article" date="2021" name="Proc. Natl. Acad. Sci. U.S.A.">
        <title>Three genomes in the algal genus Volvox reveal the fate of a haploid sex-determining region after a transition to homothallism.</title>
        <authorList>
            <person name="Yamamoto K."/>
            <person name="Hamaji T."/>
            <person name="Kawai-Toyooka H."/>
            <person name="Matsuzaki R."/>
            <person name="Takahashi F."/>
            <person name="Nishimura Y."/>
            <person name="Kawachi M."/>
            <person name="Noguchi H."/>
            <person name="Minakuchi Y."/>
            <person name="Umen J.G."/>
            <person name="Toyoda A."/>
            <person name="Nozaki H."/>
        </authorList>
    </citation>
    <scope>NUCLEOTIDE SEQUENCE</scope>
    <source>
        <strain evidence="3">NIES-3785</strain>
        <strain evidence="2">NIES-3786</strain>
    </source>
</reference>
<feature type="region of interest" description="Disordered" evidence="1">
    <location>
        <begin position="72"/>
        <end position="127"/>
    </location>
</feature>
<organism evidence="2 4">
    <name type="scientific">Volvox reticuliferus</name>
    <dbReference type="NCBI Taxonomy" id="1737510"/>
    <lineage>
        <taxon>Eukaryota</taxon>
        <taxon>Viridiplantae</taxon>
        <taxon>Chlorophyta</taxon>
        <taxon>core chlorophytes</taxon>
        <taxon>Chlorophyceae</taxon>
        <taxon>CS clade</taxon>
        <taxon>Chlamydomonadales</taxon>
        <taxon>Volvocaceae</taxon>
        <taxon>Volvox</taxon>
    </lineage>
</organism>
<comment type="caution">
    <text evidence="2">The sequence shown here is derived from an EMBL/GenBank/DDBJ whole genome shotgun (WGS) entry which is preliminary data.</text>
</comment>
<gene>
    <name evidence="2" type="ORF">Vretifemale_8308</name>
    <name evidence="3" type="ORF">Vretimale_224</name>
</gene>
<dbReference type="Proteomes" id="UP000722791">
    <property type="component" value="Unassembled WGS sequence"/>
</dbReference>
<feature type="compositionally biased region" description="Polar residues" evidence="1">
    <location>
        <begin position="72"/>
        <end position="90"/>
    </location>
</feature>
<dbReference type="EMBL" id="BNCP01000014">
    <property type="protein sequence ID" value="GIL78909.1"/>
    <property type="molecule type" value="Genomic_DNA"/>
</dbReference>
<dbReference type="InterPro" id="IPR050870">
    <property type="entry name" value="FAST_kinase"/>
</dbReference>
<evidence type="ECO:0008006" key="5">
    <source>
        <dbReference type="Google" id="ProtNLM"/>
    </source>
</evidence>
<feature type="region of interest" description="Disordered" evidence="1">
    <location>
        <begin position="1073"/>
        <end position="1098"/>
    </location>
</feature>
<keyword evidence="4" id="KW-1185">Reference proteome</keyword>
<dbReference type="PANTHER" id="PTHR21228:SF40">
    <property type="entry name" value="LD45607P"/>
    <property type="match status" value="1"/>
</dbReference>
<feature type="compositionally biased region" description="Gly residues" evidence="1">
    <location>
        <begin position="1088"/>
        <end position="1098"/>
    </location>
</feature>
<dbReference type="GO" id="GO:0005759">
    <property type="term" value="C:mitochondrial matrix"/>
    <property type="evidence" value="ECO:0007669"/>
    <property type="project" value="TreeGrafter"/>
</dbReference>
<dbReference type="GO" id="GO:0000963">
    <property type="term" value="P:mitochondrial RNA processing"/>
    <property type="evidence" value="ECO:0007669"/>
    <property type="project" value="TreeGrafter"/>
</dbReference>
<sequence length="1120" mass="118040">MSSWVPLRTALPEPLCVPSTSYSVPGASGCTFGLKERRCGGQLNRGRALRRIRCRASQALQSYHNAFKLLHQSSQTTEPSTASDTIQQPRQKTRPRSQSKFARPDPSLKPPPSPPPPPPSPSGIQVAAPHHAPVNAIHTVAGAAASSTPRYIPNTALSSPFQNGVVNNSDSSIDTISSDPSANSASTCPRRGFSPEMENLRPYIPHSVSLPHWQPPPTSLQHRTALTRAISRCPTYTRLHQLILDNAADFNCYHACAALSRVLVLHSAGLTPRESRLFKEGCSTMQGILRRQLPELQPRGLVVAAYSLARLELPDRELLAGLAAAVEPHLSTLQPQGLSSLLWAFARQNHQPPPKWMDSMLSACAADLGAFTPRDMATVIWALARLHYKVAPGRLKQLLEHVETNIGSFCGRSLSNVVYSLALSQQHPGGQWLAAAQARAVALGQGAFSPQGITQMAWGIAKLGATPTPAFLDLVLEHASQRLPPAPHERLRLRDQEQQIQQQEEGGSSMDWKSERRSGRYNGLDLATLMFALASLGAQPRADLGRRLLAAVQWELPSLEANGMCNCLWACARLRIYPTKMWLSCFFDASYRQLPYFKPVDLSQTLWALARLQASPPPAWMASVMNRLQLSASMFSPVEVATTMWALARLGVRGEQMPGEVLALFFIATDRRLSSFKPQELSSMIWALAHMRRRPDKEWIAEFLKVTYHRLAAMNGWCLATLAWSLAELSLLPPPAWVYNYVNAARMLMNAAPRPHSSGSSGDGGGSGTAAAAGRRLAAAAAGRDEPSLSAGLSAMDLGQIITSLRRLNGSSCTGSGGGGLAKVDEFLGEAEQRLASMEMGSGGYARQQLGAFLAMSPEQAGLTVMVPSMVPEPNGDIEDDVNGGDVAASVAGTMGATASAAVTVAAVAATAGTEVSRQNRRRAKRGSVPVGEKRAGQGGARTAGRRPTSAAGRSTRGAAPLSSGLSKYNNGVEVLPVPAGAPNGTSSGSGAELNAAAATAGAVAATAAATTAASRDVTRMLRGTARVTLAAQPNVHVGLGGDLNVGLSASPSGPSVLWRPTGGGGGTPTGMVGGGGICSNGESNGNADGGDGDMAGAATGGGEDISVNAAEIKRRLLAV</sequence>
<evidence type="ECO:0000256" key="1">
    <source>
        <dbReference type="SAM" id="MobiDB-lite"/>
    </source>
</evidence>
<feature type="region of interest" description="Disordered" evidence="1">
    <location>
        <begin position="912"/>
        <end position="966"/>
    </location>
</feature>
<dbReference type="GO" id="GO:0044528">
    <property type="term" value="P:regulation of mitochondrial mRNA stability"/>
    <property type="evidence" value="ECO:0007669"/>
    <property type="project" value="TreeGrafter"/>
</dbReference>
<dbReference type="EMBL" id="BNCQ01000001">
    <property type="protein sequence ID" value="GIL93870.1"/>
    <property type="molecule type" value="Genomic_DNA"/>
</dbReference>
<protein>
    <recommendedName>
        <fullName evidence="5">Tbc2 translation factor, chloroplastic</fullName>
    </recommendedName>
</protein>
<evidence type="ECO:0000313" key="3">
    <source>
        <dbReference type="EMBL" id="GIL93870.1"/>
    </source>
</evidence>
<dbReference type="OrthoDB" id="547751at2759"/>
<proteinExistence type="predicted"/>
<feature type="region of interest" description="Disordered" evidence="1">
    <location>
        <begin position="495"/>
        <end position="515"/>
    </location>
</feature>
<dbReference type="GO" id="GO:1901259">
    <property type="term" value="P:chloroplast rRNA processing"/>
    <property type="evidence" value="ECO:0007669"/>
    <property type="project" value="TreeGrafter"/>
</dbReference>
<name>A0A8J4CGE2_9CHLO</name>
<feature type="compositionally biased region" description="Low complexity" evidence="1">
    <location>
        <begin position="943"/>
        <end position="955"/>
    </location>
</feature>
<feature type="region of interest" description="Disordered" evidence="1">
    <location>
        <begin position="168"/>
        <end position="194"/>
    </location>
</feature>
<dbReference type="GO" id="GO:0003723">
    <property type="term" value="F:RNA binding"/>
    <property type="evidence" value="ECO:0007669"/>
    <property type="project" value="TreeGrafter"/>
</dbReference>
<dbReference type="AlphaFoldDB" id="A0A8J4CGE2"/>
<evidence type="ECO:0000313" key="4">
    <source>
        <dbReference type="Proteomes" id="UP000747110"/>
    </source>
</evidence>
<accession>A0A8J4CGE2</accession>
<feature type="compositionally biased region" description="Pro residues" evidence="1">
    <location>
        <begin position="107"/>
        <end position="121"/>
    </location>
</feature>
<dbReference type="Proteomes" id="UP000747110">
    <property type="component" value="Unassembled WGS sequence"/>
</dbReference>
<dbReference type="PANTHER" id="PTHR21228">
    <property type="entry name" value="FAST LEU-RICH DOMAIN-CONTAINING"/>
    <property type="match status" value="1"/>
</dbReference>
<evidence type="ECO:0000313" key="2">
    <source>
        <dbReference type="EMBL" id="GIL78909.1"/>
    </source>
</evidence>
<feature type="compositionally biased region" description="Low complexity" evidence="1">
    <location>
        <begin position="169"/>
        <end position="181"/>
    </location>
</feature>
<dbReference type="GO" id="GO:0009507">
    <property type="term" value="C:chloroplast"/>
    <property type="evidence" value="ECO:0007669"/>
    <property type="project" value="GOC"/>
</dbReference>
<dbReference type="GO" id="GO:0035770">
    <property type="term" value="C:ribonucleoprotein granule"/>
    <property type="evidence" value="ECO:0007669"/>
    <property type="project" value="TreeGrafter"/>
</dbReference>